<comment type="caution">
    <text evidence="1">The sequence shown here is derived from an EMBL/GenBank/DDBJ whole genome shotgun (WGS) entry which is preliminary data.</text>
</comment>
<dbReference type="AlphaFoldDB" id="A0A175JS78"/>
<sequence length="77" mass="9018">MNDTPHQFIPIIKIISQSQKYQDDDIVKLCENYGKVGRIKALPQQENHYYISFETVEYAHAAFYGLKENKDLIVCRP</sequence>
<organism evidence="1 2">
    <name type="scientific">Entamoeba histolytica</name>
    <dbReference type="NCBI Taxonomy" id="5759"/>
    <lineage>
        <taxon>Eukaryota</taxon>
        <taxon>Amoebozoa</taxon>
        <taxon>Evosea</taxon>
        <taxon>Archamoebae</taxon>
        <taxon>Mastigamoebida</taxon>
        <taxon>Entamoebidae</taxon>
        <taxon>Entamoeba</taxon>
    </lineage>
</organism>
<dbReference type="EMBL" id="BDEQ01000001">
    <property type="protein sequence ID" value="GAT96591.1"/>
    <property type="molecule type" value="Genomic_DNA"/>
</dbReference>
<gene>
    <name evidence="1" type="ORF">CL6EHI_c00168</name>
</gene>
<evidence type="ECO:0000313" key="1">
    <source>
        <dbReference type="EMBL" id="GAT96591.1"/>
    </source>
</evidence>
<dbReference type="Proteomes" id="UP000078387">
    <property type="component" value="Unassembled WGS sequence"/>
</dbReference>
<accession>A0A175JS78</accession>
<dbReference type="InterPro" id="IPR012677">
    <property type="entry name" value="Nucleotide-bd_a/b_plait_sf"/>
</dbReference>
<dbReference type="InterPro" id="IPR035979">
    <property type="entry name" value="RBD_domain_sf"/>
</dbReference>
<protein>
    <submittedName>
        <fullName evidence="1">Vacuolar protein sorting protein</fullName>
    </submittedName>
</protein>
<evidence type="ECO:0000313" key="2">
    <source>
        <dbReference type="Proteomes" id="UP000078387"/>
    </source>
</evidence>
<dbReference type="Gene3D" id="3.30.70.330">
    <property type="match status" value="1"/>
</dbReference>
<proteinExistence type="predicted"/>
<reference evidence="1 2" key="1">
    <citation type="submission" date="2016-05" db="EMBL/GenBank/DDBJ databases">
        <title>First whole genome sequencing of Entamoeba histolytica HM1:IMSS-clone-6.</title>
        <authorList>
            <person name="Mukherjee Avik.K."/>
            <person name="Izumyama S."/>
            <person name="Nakada-Tsukui K."/>
            <person name="Nozaki T."/>
        </authorList>
    </citation>
    <scope>NUCLEOTIDE SEQUENCE [LARGE SCALE GENOMIC DNA]</scope>
    <source>
        <strain evidence="1 2">HM1:IMSS clone 6</strain>
    </source>
</reference>
<dbReference type="GO" id="GO:0003676">
    <property type="term" value="F:nucleic acid binding"/>
    <property type="evidence" value="ECO:0007669"/>
    <property type="project" value="InterPro"/>
</dbReference>
<dbReference type="VEuPathDB" id="AmoebaDB:KM1_314760"/>
<name>A0A175JS78_ENTHI</name>
<dbReference type="SUPFAM" id="SSF54928">
    <property type="entry name" value="RNA-binding domain, RBD"/>
    <property type="match status" value="1"/>
</dbReference>